<evidence type="ECO:0000259" key="8">
    <source>
        <dbReference type="Pfam" id="PF00749"/>
    </source>
</evidence>
<gene>
    <name evidence="10" type="primary">gltX</name>
    <name evidence="10" type="ORF">COT04_00415</name>
</gene>
<dbReference type="PANTHER" id="PTHR43311">
    <property type="entry name" value="GLUTAMATE--TRNA LIGASE"/>
    <property type="match status" value="1"/>
</dbReference>
<evidence type="ECO:0000256" key="6">
    <source>
        <dbReference type="ARBA" id="ARBA00023146"/>
    </source>
</evidence>
<comment type="similarity">
    <text evidence="1">Belongs to the class-I aminoacyl-tRNA synthetase family. Glutamate--tRNA ligase type 1 subfamily.</text>
</comment>
<dbReference type="SUPFAM" id="SSF52374">
    <property type="entry name" value="Nucleotidylyl transferase"/>
    <property type="match status" value="1"/>
</dbReference>
<protein>
    <submittedName>
        <fullName evidence="10">Glutamate--tRNA ligase</fullName>
    </submittedName>
</protein>
<dbReference type="PANTHER" id="PTHR43311:SF2">
    <property type="entry name" value="GLUTAMATE--TRNA LIGASE, MITOCHONDRIAL-RELATED"/>
    <property type="match status" value="1"/>
</dbReference>
<accession>A0A2M6YQK3</accession>
<dbReference type="GO" id="GO:0004818">
    <property type="term" value="F:glutamate-tRNA ligase activity"/>
    <property type="evidence" value="ECO:0007669"/>
    <property type="project" value="InterPro"/>
</dbReference>
<dbReference type="EMBL" id="PEXA01000013">
    <property type="protein sequence ID" value="PIU33371.1"/>
    <property type="molecule type" value="Genomic_DNA"/>
</dbReference>
<evidence type="ECO:0000259" key="9">
    <source>
        <dbReference type="Pfam" id="PF19269"/>
    </source>
</evidence>
<evidence type="ECO:0000256" key="2">
    <source>
        <dbReference type="ARBA" id="ARBA00022598"/>
    </source>
</evidence>
<dbReference type="InterPro" id="IPR020751">
    <property type="entry name" value="aa-tRNA-synth_I_codon-bd_sub2"/>
</dbReference>
<evidence type="ECO:0000313" key="10">
    <source>
        <dbReference type="EMBL" id="PIU33371.1"/>
    </source>
</evidence>
<dbReference type="InterPro" id="IPR008925">
    <property type="entry name" value="aa_tRNA-synth_I_cd-bd_sf"/>
</dbReference>
<organism evidence="10 11">
    <name type="scientific">Candidatus Shapirobacteria bacterium CG07_land_8_20_14_0_80_39_12</name>
    <dbReference type="NCBI Taxonomy" id="1974480"/>
    <lineage>
        <taxon>Bacteria</taxon>
        <taxon>Candidatus Shapironibacteriota</taxon>
    </lineage>
</organism>
<dbReference type="AlphaFoldDB" id="A0A2M6YQK3"/>
<dbReference type="InterPro" id="IPR020058">
    <property type="entry name" value="Glu/Gln-tRNA-synth_Ib_cat-dom"/>
</dbReference>
<name>A0A2M6YQK3_9BACT</name>
<dbReference type="InterPro" id="IPR004527">
    <property type="entry name" value="Glu-tRNA-ligase_bac/mito"/>
</dbReference>
<dbReference type="Gene3D" id="3.90.800.10">
    <property type="entry name" value="Glutamyl-tRNA Synthetase, Domain 3"/>
    <property type="match status" value="1"/>
</dbReference>
<dbReference type="GO" id="GO:0000049">
    <property type="term" value="F:tRNA binding"/>
    <property type="evidence" value="ECO:0007669"/>
    <property type="project" value="InterPro"/>
</dbReference>
<sequence length="327" mass="38285">MGLNYDEGPYHQSERLKEYQQHARQLIKKDLAYEKEGAVWFKVPQGKTSWQDLVRGGIEFENNQIKDFVILKSDKYPSFNFAVTVDDWQMKISHVIRAEDHISNTPRQIMIYQALRAPVPEFAHLPLLRNPDHSKISKRKDPVAISWYHEKGYLPEALLNFLCLLGWSHPEGKDVFSIEEFIKNFSFQRISKSAPIFDFKKLDWLNGVYIRQKTDKDLSKLLKPFADKKMTDGLIEKTIPLVKERLVKLADYPSLVDFFIREPKIEQKLLLEKGGKDKKLIKNQFDMILKDLEKAEWRAADLENLFRGIAQAQNYHVGKFFMAVRIA</sequence>
<keyword evidence="3 7" id="KW-0547">Nucleotide-binding</keyword>
<dbReference type="Pfam" id="PF19269">
    <property type="entry name" value="Anticodon_2"/>
    <property type="match status" value="1"/>
</dbReference>
<feature type="domain" description="Glutamyl/glutaminyl-tRNA synthetase class Ib catalytic" evidence="8">
    <location>
        <begin position="38"/>
        <end position="204"/>
    </location>
</feature>
<dbReference type="InterPro" id="IPR020061">
    <property type="entry name" value="Glu_tRNA_lig_a-bdl"/>
</dbReference>
<dbReference type="Gene3D" id="3.40.50.620">
    <property type="entry name" value="HUPs"/>
    <property type="match status" value="2"/>
</dbReference>
<comment type="caution">
    <text evidence="10">The sequence shown here is derived from an EMBL/GenBank/DDBJ whole genome shotgun (WGS) entry which is preliminary data.</text>
</comment>
<evidence type="ECO:0000256" key="5">
    <source>
        <dbReference type="ARBA" id="ARBA00022917"/>
    </source>
</evidence>
<dbReference type="Proteomes" id="UP000229559">
    <property type="component" value="Unassembled WGS sequence"/>
</dbReference>
<evidence type="ECO:0000256" key="3">
    <source>
        <dbReference type="ARBA" id="ARBA00022741"/>
    </source>
</evidence>
<evidence type="ECO:0000256" key="1">
    <source>
        <dbReference type="ARBA" id="ARBA00007894"/>
    </source>
</evidence>
<dbReference type="GO" id="GO:0005524">
    <property type="term" value="F:ATP binding"/>
    <property type="evidence" value="ECO:0007669"/>
    <property type="project" value="UniProtKB-KW"/>
</dbReference>
<dbReference type="Gene3D" id="1.10.1160.10">
    <property type="entry name" value="Glutamyl-trna Synthetase, Domain 2"/>
    <property type="match status" value="1"/>
</dbReference>
<proteinExistence type="inferred from homology"/>
<dbReference type="InterPro" id="IPR014729">
    <property type="entry name" value="Rossmann-like_a/b/a_fold"/>
</dbReference>
<feature type="non-terminal residue" evidence="10">
    <location>
        <position position="327"/>
    </location>
</feature>
<reference evidence="11" key="1">
    <citation type="submission" date="2017-09" db="EMBL/GenBank/DDBJ databases">
        <title>Depth-based differentiation of microbial function through sediment-hosted aquifers and enrichment of novel symbionts in the deep terrestrial subsurface.</title>
        <authorList>
            <person name="Probst A.J."/>
            <person name="Ladd B."/>
            <person name="Jarett J.K."/>
            <person name="Geller-Mcgrath D.E."/>
            <person name="Sieber C.M.K."/>
            <person name="Emerson J.B."/>
            <person name="Anantharaman K."/>
            <person name="Thomas B.C."/>
            <person name="Malmstrom R."/>
            <person name="Stieglmeier M."/>
            <person name="Klingl A."/>
            <person name="Woyke T."/>
            <person name="Ryan C.M."/>
            <person name="Banfield J.F."/>
        </authorList>
    </citation>
    <scope>NUCLEOTIDE SEQUENCE [LARGE SCALE GENOMIC DNA]</scope>
</reference>
<dbReference type="NCBIfam" id="TIGR00464">
    <property type="entry name" value="gltX_bact"/>
    <property type="match status" value="1"/>
</dbReference>
<keyword evidence="5 7" id="KW-0648">Protein biosynthesis</keyword>
<dbReference type="GO" id="GO:0005829">
    <property type="term" value="C:cytosol"/>
    <property type="evidence" value="ECO:0007669"/>
    <property type="project" value="TreeGrafter"/>
</dbReference>
<keyword evidence="2 7" id="KW-0436">Ligase</keyword>
<dbReference type="InterPro" id="IPR045462">
    <property type="entry name" value="aa-tRNA-synth_I_cd-bd"/>
</dbReference>
<dbReference type="Gene3D" id="1.10.10.350">
    <property type="match status" value="1"/>
</dbReference>
<dbReference type="Pfam" id="PF00749">
    <property type="entry name" value="tRNA-synt_1c"/>
    <property type="match status" value="1"/>
</dbReference>
<evidence type="ECO:0000313" key="11">
    <source>
        <dbReference type="Proteomes" id="UP000229559"/>
    </source>
</evidence>
<dbReference type="SUPFAM" id="SSF48163">
    <property type="entry name" value="An anticodon-binding domain of class I aminoacyl-tRNA synthetases"/>
    <property type="match status" value="1"/>
</dbReference>
<dbReference type="InterPro" id="IPR049940">
    <property type="entry name" value="GluQ/Sye"/>
</dbReference>
<dbReference type="GO" id="GO:0006424">
    <property type="term" value="P:glutamyl-tRNA aminoacylation"/>
    <property type="evidence" value="ECO:0007669"/>
    <property type="project" value="InterPro"/>
</dbReference>
<evidence type="ECO:0000256" key="4">
    <source>
        <dbReference type="ARBA" id="ARBA00022840"/>
    </source>
</evidence>
<evidence type="ECO:0000256" key="7">
    <source>
        <dbReference type="RuleBase" id="RU363037"/>
    </source>
</evidence>
<feature type="domain" description="Aminoacyl-tRNA synthetase class I anticodon-binding" evidence="9">
    <location>
        <begin position="218"/>
        <end position="327"/>
    </location>
</feature>
<keyword evidence="4 7" id="KW-0067">ATP-binding</keyword>
<keyword evidence="6 7" id="KW-0030">Aminoacyl-tRNA synthetase</keyword>